<dbReference type="Pfam" id="PF02518">
    <property type="entry name" value="HATPase_c"/>
    <property type="match status" value="1"/>
</dbReference>
<dbReference type="PANTHER" id="PTHR43711:SF26">
    <property type="entry name" value="SENSOR HISTIDINE KINASE RCSC"/>
    <property type="match status" value="1"/>
</dbReference>
<evidence type="ECO:0000259" key="7">
    <source>
        <dbReference type="PROSITE" id="PS50109"/>
    </source>
</evidence>
<dbReference type="EMBL" id="CADCWN010000057">
    <property type="protein sequence ID" value="CAA9557921.1"/>
    <property type="molecule type" value="Genomic_DNA"/>
</dbReference>
<evidence type="ECO:0000256" key="5">
    <source>
        <dbReference type="ARBA" id="ARBA00022777"/>
    </source>
</evidence>
<comment type="catalytic activity">
    <reaction evidence="1">
        <text>ATP + protein L-histidine = ADP + protein N-phospho-L-histidine.</text>
        <dbReference type="EC" id="2.7.13.3"/>
    </reaction>
</comment>
<keyword evidence="6" id="KW-0902">Two-component regulatory system</keyword>
<dbReference type="Gene3D" id="3.30.565.10">
    <property type="entry name" value="Histidine kinase-like ATPase, C-terminal domain"/>
    <property type="match status" value="1"/>
</dbReference>
<gene>
    <name evidence="8" type="ORF">AVDCRST_MAG18-829</name>
</gene>
<evidence type="ECO:0000256" key="4">
    <source>
        <dbReference type="ARBA" id="ARBA00022679"/>
    </source>
</evidence>
<dbReference type="PRINTS" id="PR00344">
    <property type="entry name" value="BCTRLSENSOR"/>
</dbReference>
<protein>
    <recommendedName>
        <fullName evidence="2">histidine kinase</fullName>
        <ecNumber evidence="2">2.7.13.3</ecNumber>
    </recommendedName>
</protein>
<dbReference type="PROSITE" id="PS50109">
    <property type="entry name" value="HIS_KIN"/>
    <property type="match status" value="1"/>
</dbReference>
<accession>A0A6J4UTJ3</accession>
<keyword evidence="5" id="KW-0418">Kinase</keyword>
<dbReference type="InterPro" id="IPR005467">
    <property type="entry name" value="His_kinase_dom"/>
</dbReference>
<evidence type="ECO:0000313" key="8">
    <source>
        <dbReference type="EMBL" id="CAA9557921.1"/>
    </source>
</evidence>
<dbReference type="GO" id="GO:0004673">
    <property type="term" value="F:protein histidine kinase activity"/>
    <property type="evidence" value="ECO:0007669"/>
    <property type="project" value="UniProtKB-EC"/>
</dbReference>
<dbReference type="SUPFAM" id="SSF55874">
    <property type="entry name" value="ATPase domain of HSP90 chaperone/DNA topoisomerase II/histidine kinase"/>
    <property type="match status" value="1"/>
</dbReference>
<evidence type="ECO:0000256" key="2">
    <source>
        <dbReference type="ARBA" id="ARBA00012438"/>
    </source>
</evidence>
<dbReference type="AlphaFoldDB" id="A0A6J4UTJ3"/>
<evidence type="ECO:0000256" key="1">
    <source>
        <dbReference type="ARBA" id="ARBA00000085"/>
    </source>
</evidence>
<dbReference type="PANTHER" id="PTHR43711">
    <property type="entry name" value="TWO-COMPONENT HISTIDINE KINASE"/>
    <property type="match status" value="1"/>
</dbReference>
<name>A0A6J4UTJ3_9BACT</name>
<dbReference type="SMART" id="SM00387">
    <property type="entry name" value="HATPase_c"/>
    <property type="match status" value="1"/>
</dbReference>
<dbReference type="EC" id="2.7.13.3" evidence="2"/>
<feature type="domain" description="Histidine kinase" evidence="7">
    <location>
        <begin position="1"/>
        <end position="204"/>
    </location>
</feature>
<dbReference type="InterPro" id="IPR050736">
    <property type="entry name" value="Sensor_HK_Regulatory"/>
</dbReference>
<dbReference type="InterPro" id="IPR004358">
    <property type="entry name" value="Sig_transdc_His_kin-like_C"/>
</dbReference>
<evidence type="ECO:0000256" key="6">
    <source>
        <dbReference type="ARBA" id="ARBA00023012"/>
    </source>
</evidence>
<dbReference type="GO" id="GO:0000160">
    <property type="term" value="P:phosphorelay signal transduction system"/>
    <property type="evidence" value="ECO:0007669"/>
    <property type="project" value="UniProtKB-KW"/>
</dbReference>
<proteinExistence type="predicted"/>
<organism evidence="8">
    <name type="scientific">uncultured Thermomicrobiales bacterium</name>
    <dbReference type="NCBI Taxonomy" id="1645740"/>
    <lineage>
        <taxon>Bacteria</taxon>
        <taxon>Pseudomonadati</taxon>
        <taxon>Thermomicrobiota</taxon>
        <taxon>Thermomicrobia</taxon>
        <taxon>Thermomicrobiales</taxon>
        <taxon>environmental samples</taxon>
    </lineage>
</organism>
<dbReference type="CDD" id="cd00075">
    <property type="entry name" value="HATPase"/>
    <property type="match status" value="1"/>
</dbReference>
<keyword evidence="4" id="KW-0808">Transferase</keyword>
<dbReference type="InterPro" id="IPR003594">
    <property type="entry name" value="HATPase_dom"/>
</dbReference>
<dbReference type="InterPro" id="IPR036890">
    <property type="entry name" value="HATPase_C_sf"/>
</dbReference>
<evidence type="ECO:0000256" key="3">
    <source>
        <dbReference type="ARBA" id="ARBA00022553"/>
    </source>
</evidence>
<keyword evidence="3" id="KW-0597">Phosphoprotein</keyword>
<reference evidence="8" key="1">
    <citation type="submission" date="2020-02" db="EMBL/GenBank/DDBJ databases">
        <authorList>
            <person name="Meier V. D."/>
        </authorList>
    </citation>
    <scope>NUCLEOTIDE SEQUENCE</scope>
    <source>
        <strain evidence="8">AVDCRST_MAG18</strain>
    </source>
</reference>
<sequence>MQLIDRQLGRPDFDRDRTRAQFARLGGQVDHLVALVGDLLDVSQLQEGWLALRPEPVDLVALAREVLANFAEAPERTATHALTLDAGDSLHLGADPIRLEQILTNLISNALKYSPEGGEVRCTIRRDADWAMLTVRDHGLGIASEAQSQLFEPFARAAPERAIQGLGLGLYITRELVERHGGTIALDSIPGAGTTVTVRLPLSAVPTDAPR</sequence>
<dbReference type="FunFam" id="3.30.565.10:FF:000006">
    <property type="entry name" value="Sensor histidine kinase WalK"/>
    <property type="match status" value="1"/>
</dbReference>